<proteinExistence type="inferred from homology"/>
<keyword evidence="3" id="KW-0240">DNA-directed RNA polymerase</keyword>
<dbReference type="OMA" id="MCHVDLI"/>
<dbReference type="FunFam" id="1.10.10.60:FF:000024">
    <property type="entry name" value="DNA-directed RNA polymerases I, II, and III subunit"/>
    <property type="match status" value="1"/>
</dbReference>
<evidence type="ECO:0000313" key="9">
    <source>
        <dbReference type="Proteomes" id="UP000011668"/>
    </source>
</evidence>
<evidence type="ECO:0000256" key="4">
    <source>
        <dbReference type="ARBA" id="ARBA00022723"/>
    </source>
</evidence>
<protein>
    <recommendedName>
        <fullName evidence="2">DNA-directed RNA polymerases I, II, and III subunit RPABC5</fullName>
    </recommendedName>
</protein>
<evidence type="ECO:0000313" key="8">
    <source>
        <dbReference type="EMBL" id="ELU41201.1"/>
    </source>
</evidence>
<dbReference type="InterPro" id="IPR000268">
    <property type="entry name" value="RPABC5/Rpb10"/>
</dbReference>
<evidence type="ECO:0000256" key="7">
    <source>
        <dbReference type="ARBA" id="ARBA00025720"/>
    </source>
</evidence>
<dbReference type="GO" id="GO:0005736">
    <property type="term" value="C:RNA polymerase I complex"/>
    <property type="evidence" value="ECO:0007669"/>
    <property type="project" value="TreeGrafter"/>
</dbReference>
<evidence type="ECO:0000256" key="6">
    <source>
        <dbReference type="ARBA" id="ARBA00023163"/>
    </source>
</evidence>
<dbReference type="OrthoDB" id="10258858at2759"/>
<accession>L8WSU6</accession>
<dbReference type="AlphaFoldDB" id="L8WSU6"/>
<evidence type="ECO:0000256" key="3">
    <source>
        <dbReference type="ARBA" id="ARBA00022478"/>
    </source>
</evidence>
<dbReference type="HAMAP" id="MF_00250">
    <property type="entry name" value="RNApol_arch_Rpo10"/>
    <property type="match status" value="1"/>
</dbReference>
<dbReference type="GO" id="GO:0006360">
    <property type="term" value="P:transcription by RNA polymerase I"/>
    <property type="evidence" value="ECO:0007669"/>
    <property type="project" value="TreeGrafter"/>
</dbReference>
<dbReference type="PANTHER" id="PTHR23431">
    <property type="entry name" value="DNA-DIRECTED RNA POLYMERASES I, II, AND III SUBUNIT RPABC5 FAMILY MEMBER"/>
    <property type="match status" value="1"/>
</dbReference>
<name>L8WSU6_THACA</name>
<dbReference type="Pfam" id="PF01194">
    <property type="entry name" value="RNA_pol_N"/>
    <property type="match status" value="1"/>
</dbReference>
<dbReference type="PANTHER" id="PTHR23431:SF3">
    <property type="entry name" value="DNA-DIRECTED RNA POLYMERASES I, II, AND III SUBUNIT RPABC5"/>
    <property type="match status" value="1"/>
</dbReference>
<dbReference type="GO" id="GO:0005666">
    <property type="term" value="C:RNA polymerase III complex"/>
    <property type="evidence" value="ECO:0007669"/>
    <property type="project" value="TreeGrafter"/>
</dbReference>
<dbReference type="GO" id="GO:0042797">
    <property type="term" value="P:tRNA transcription by RNA polymerase III"/>
    <property type="evidence" value="ECO:0007669"/>
    <property type="project" value="TreeGrafter"/>
</dbReference>
<organism evidence="8 9">
    <name type="scientific">Thanatephorus cucumeris (strain AG1-IA)</name>
    <name type="common">Rice sheath blight fungus</name>
    <name type="synonym">Rhizoctonia solani</name>
    <dbReference type="NCBI Taxonomy" id="983506"/>
    <lineage>
        <taxon>Eukaryota</taxon>
        <taxon>Fungi</taxon>
        <taxon>Dikarya</taxon>
        <taxon>Basidiomycota</taxon>
        <taxon>Agaricomycotina</taxon>
        <taxon>Agaricomycetes</taxon>
        <taxon>Cantharellales</taxon>
        <taxon>Ceratobasidiaceae</taxon>
        <taxon>Rhizoctonia</taxon>
        <taxon>Rhizoctonia solani AG-1</taxon>
    </lineage>
</organism>
<dbReference type="STRING" id="983506.L8WSU6"/>
<dbReference type="GO" id="GO:0003899">
    <property type="term" value="F:DNA-directed RNA polymerase activity"/>
    <property type="evidence" value="ECO:0007669"/>
    <property type="project" value="InterPro"/>
</dbReference>
<comment type="similarity">
    <text evidence="7">Belongs to the archaeal Rpo10/eukaryotic RPB10 RNA polymerase subunit family.</text>
</comment>
<reference evidence="8 9" key="1">
    <citation type="journal article" date="2013" name="Nat. Commun.">
        <title>The evolution and pathogenic mechanisms of the rice sheath blight pathogen.</title>
        <authorList>
            <person name="Zheng A."/>
            <person name="Lin R."/>
            <person name="Xu L."/>
            <person name="Qin P."/>
            <person name="Tang C."/>
            <person name="Ai P."/>
            <person name="Zhang D."/>
            <person name="Liu Y."/>
            <person name="Sun Z."/>
            <person name="Feng H."/>
            <person name="Wang Y."/>
            <person name="Chen Y."/>
            <person name="Liang X."/>
            <person name="Fu R."/>
            <person name="Li Q."/>
            <person name="Zhang J."/>
            <person name="Yu X."/>
            <person name="Xie Z."/>
            <person name="Ding L."/>
            <person name="Guan P."/>
            <person name="Tang J."/>
            <person name="Liang Y."/>
            <person name="Wang S."/>
            <person name="Deng Q."/>
            <person name="Li S."/>
            <person name="Zhu J."/>
            <person name="Wang L."/>
            <person name="Liu H."/>
            <person name="Li P."/>
        </authorList>
    </citation>
    <scope>NUCLEOTIDE SEQUENCE [LARGE SCALE GENOMIC DNA]</scope>
    <source>
        <strain evidence="9">AG-1 IA</strain>
    </source>
</reference>
<gene>
    <name evidence="8" type="ORF">AG1IA_04758</name>
</gene>
<dbReference type="NCBIfam" id="NF003089">
    <property type="entry name" value="PRK04016.1"/>
    <property type="match status" value="1"/>
</dbReference>
<keyword evidence="6" id="KW-0804">Transcription</keyword>
<evidence type="ECO:0000256" key="5">
    <source>
        <dbReference type="ARBA" id="ARBA00022833"/>
    </source>
</evidence>
<dbReference type="GO" id="GO:0005665">
    <property type="term" value="C:RNA polymerase II, core complex"/>
    <property type="evidence" value="ECO:0007669"/>
    <property type="project" value="UniProtKB-ARBA"/>
</dbReference>
<keyword evidence="4" id="KW-0479">Metal-binding</keyword>
<dbReference type="Proteomes" id="UP000011668">
    <property type="component" value="Unassembled WGS sequence"/>
</dbReference>
<dbReference type="PROSITE" id="PS01112">
    <property type="entry name" value="RNA_POL_N_8KD"/>
    <property type="match status" value="1"/>
</dbReference>
<dbReference type="GO" id="GO:0006366">
    <property type="term" value="P:transcription by RNA polymerase II"/>
    <property type="evidence" value="ECO:0007669"/>
    <property type="project" value="TreeGrafter"/>
</dbReference>
<comment type="subcellular location">
    <subcellularLocation>
        <location evidence="1">Nucleus</location>
    </subcellularLocation>
</comment>
<dbReference type="EMBL" id="AFRT01001108">
    <property type="protein sequence ID" value="ELU41201.1"/>
    <property type="molecule type" value="Genomic_DNA"/>
</dbReference>
<sequence>MRHLPNKFLICDRAADCKFIRLALGHHGIIPVRCFTCGKVIGDKWEDYVKLLRDDVTEGDAMDQLGLKRYCCRRMVLTHVDLIEKLLQYNPMERTKERMTRDG</sequence>
<comment type="caution">
    <text evidence="8">The sequence shown here is derived from an EMBL/GenBank/DDBJ whole genome shotgun (WGS) entry which is preliminary data.</text>
</comment>
<keyword evidence="5" id="KW-0862">Zinc</keyword>
<dbReference type="GO" id="GO:0003677">
    <property type="term" value="F:DNA binding"/>
    <property type="evidence" value="ECO:0007669"/>
    <property type="project" value="InterPro"/>
</dbReference>
<dbReference type="HOGENOM" id="CLU_2265531_0_0_1"/>
<dbReference type="InterPro" id="IPR020789">
    <property type="entry name" value="RNA_pol_suN_Zn-BS"/>
</dbReference>
<evidence type="ECO:0000256" key="2">
    <source>
        <dbReference type="ARBA" id="ARBA00020813"/>
    </source>
</evidence>
<dbReference type="GO" id="GO:0008270">
    <property type="term" value="F:zinc ion binding"/>
    <property type="evidence" value="ECO:0007669"/>
    <property type="project" value="InterPro"/>
</dbReference>
<dbReference type="Gene3D" id="1.10.10.60">
    <property type="entry name" value="Homeodomain-like"/>
    <property type="match status" value="1"/>
</dbReference>
<evidence type="ECO:0000256" key="1">
    <source>
        <dbReference type="ARBA" id="ARBA00004123"/>
    </source>
</evidence>
<dbReference type="SUPFAM" id="SSF46924">
    <property type="entry name" value="RNA polymerase subunit RPB10"/>
    <property type="match status" value="1"/>
</dbReference>
<keyword evidence="9" id="KW-1185">Reference proteome</keyword>
<dbReference type="InterPro" id="IPR023580">
    <property type="entry name" value="RNA_pol_su_RPB10"/>
</dbReference>